<dbReference type="AlphaFoldDB" id="A0A2H5XFH5"/>
<proteinExistence type="predicted"/>
<dbReference type="Proteomes" id="UP000236173">
    <property type="component" value="Unassembled WGS sequence"/>
</dbReference>
<accession>A0A2H5XFH5</accession>
<evidence type="ECO:0000313" key="2">
    <source>
        <dbReference type="Proteomes" id="UP000236173"/>
    </source>
</evidence>
<sequence length="56" mass="6310">MLSPVKPELLQEGQLGSAGEVMGVRVTSPTRRQIDLLFGQKRIYAQQRVVFIPSFH</sequence>
<protein>
    <submittedName>
        <fullName evidence="1">Uncharacterized protein</fullName>
    </submittedName>
</protein>
<organism evidence="1 2">
    <name type="scientific">Candidatus Fervidibacter japonicus</name>
    <dbReference type="NCBI Taxonomy" id="2035412"/>
    <lineage>
        <taxon>Bacteria</taxon>
        <taxon>Candidatus Fervidibacterota</taxon>
        <taxon>Candidatus Fervidibacter</taxon>
    </lineage>
</organism>
<gene>
    <name evidence="1" type="ORF">HRbin17_02429</name>
</gene>
<reference evidence="2" key="1">
    <citation type="submission" date="2017-09" db="EMBL/GenBank/DDBJ databases">
        <title>Metaegenomics of thermophilic ammonia-oxidizing enrichment culture.</title>
        <authorList>
            <person name="Kato S."/>
            <person name="Suzuki K."/>
        </authorList>
    </citation>
    <scope>NUCLEOTIDE SEQUENCE [LARGE SCALE GENOMIC DNA]</scope>
</reference>
<comment type="caution">
    <text evidence="1">The sequence shown here is derived from an EMBL/GenBank/DDBJ whole genome shotgun (WGS) entry which is preliminary data.</text>
</comment>
<dbReference type="EMBL" id="BEHT01000042">
    <property type="protein sequence ID" value="GBC99897.1"/>
    <property type="molecule type" value="Genomic_DNA"/>
</dbReference>
<name>A0A2H5XFH5_9BACT</name>
<evidence type="ECO:0000313" key="1">
    <source>
        <dbReference type="EMBL" id="GBC99897.1"/>
    </source>
</evidence>